<evidence type="ECO:0008006" key="3">
    <source>
        <dbReference type="Google" id="ProtNLM"/>
    </source>
</evidence>
<evidence type="ECO:0000313" key="2">
    <source>
        <dbReference type="Proteomes" id="UP000220828"/>
    </source>
</evidence>
<gene>
    <name evidence="1" type="ORF">B0A77_09350</name>
</gene>
<dbReference type="AlphaFoldDB" id="A0A2H3KCK2"/>
<comment type="caution">
    <text evidence="1">The sequence shown here is derived from an EMBL/GenBank/DDBJ whole genome shotgun (WGS) entry which is preliminary data.</text>
</comment>
<dbReference type="RefSeq" id="WP_097554263.1">
    <property type="nucleotide sequence ID" value="NZ_PCMW01000049.1"/>
</dbReference>
<accession>A0A2H3KCK2</accession>
<organism evidence="1 2">
    <name type="scientific">Flavobacterium branchiophilum</name>
    <dbReference type="NCBI Taxonomy" id="55197"/>
    <lineage>
        <taxon>Bacteria</taxon>
        <taxon>Pseudomonadati</taxon>
        <taxon>Bacteroidota</taxon>
        <taxon>Flavobacteriia</taxon>
        <taxon>Flavobacteriales</taxon>
        <taxon>Flavobacteriaceae</taxon>
        <taxon>Flavobacterium</taxon>
    </lineage>
</organism>
<dbReference type="Pfam" id="PF10049">
    <property type="entry name" value="DUF2283"/>
    <property type="match status" value="1"/>
</dbReference>
<dbReference type="Proteomes" id="UP000220828">
    <property type="component" value="Unassembled WGS sequence"/>
</dbReference>
<dbReference type="EMBL" id="PCMW01000049">
    <property type="protein sequence ID" value="PDS24018.1"/>
    <property type="molecule type" value="Genomic_DNA"/>
</dbReference>
<name>A0A2H3KCK2_9FLAO</name>
<reference evidence="1 2" key="1">
    <citation type="submission" date="2017-09" db="EMBL/GenBank/DDBJ databases">
        <title>Whole genomes of Flavobacteriaceae.</title>
        <authorList>
            <person name="Stine C."/>
            <person name="Li C."/>
            <person name="Tadesse D."/>
        </authorList>
    </citation>
    <scope>NUCLEOTIDE SEQUENCE [LARGE SCALE GENOMIC DNA]</scope>
    <source>
        <strain evidence="1 2">ATCC 35036</strain>
    </source>
</reference>
<dbReference type="OrthoDB" id="9799670at2"/>
<dbReference type="InterPro" id="IPR019270">
    <property type="entry name" value="DUF2283"/>
</dbReference>
<sequence length="75" mass="8909">MQYEYDKDVDGLYIWFVNNIEESREDYEGEIWPKELKNEIGLLFNKNGKLLGLEVLPASKYFDKEKLDDISSESR</sequence>
<protein>
    <recommendedName>
        <fullName evidence="3">DUF2283 domain-containing protein</fullName>
    </recommendedName>
</protein>
<evidence type="ECO:0000313" key="1">
    <source>
        <dbReference type="EMBL" id="PDS24018.1"/>
    </source>
</evidence>
<proteinExistence type="predicted"/>